<protein>
    <recommendedName>
        <fullName evidence="2">FAD-binding domain-containing protein</fullName>
    </recommendedName>
</protein>
<dbReference type="PANTHER" id="PTHR42685">
    <property type="entry name" value="GERANYLGERANYL DIPHOSPHATE REDUCTASE"/>
    <property type="match status" value="1"/>
</dbReference>
<name>X0YSR7_9ZZZZ</name>
<dbReference type="PANTHER" id="PTHR42685:SF22">
    <property type="entry name" value="CONDITIONED MEDIUM FACTOR RECEPTOR 1"/>
    <property type="match status" value="1"/>
</dbReference>
<evidence type="ECO:0000313" key="1">
    <source>
        <dbReference type="EMBL" id="GAG59255.1"/>
    </source>
</evidence>
<dbReference type="SUPFAM" id="SSF51905">
    <property type="entry name" value="FAD/NAD(P)-binding domain"/>
    <property type="match status" value="1"/>
</dbReference>
<sequence length="313" mass="36414">MVAKQSGLRTKWAQDQITVTPQYDFQASPEKIDDIMGDETLAVWWSAIFPASYQVFFHDGFHQGLGNWLNKWDKNPLYYLNRVINLKYYQRLLRILNAKPRELQSHLLPWLKYPYNTHADGVILIGDAGGFPCPLEAEGIYPAMITGKAAAEVAAEAISSEDFSKNFLSKYDKVWKNTTVGEDFETGEELYNIWKALPFSPQETMSWFVPMFMEAMGGIYDWSQPHAKRVRQIASQIKSYMPKALPFIMKYVFPLVAKIFEEDLDKMIDPQKLMSVIPKVMDLIPKKKNHGGMIHEIQWFNKTHPWHIRFYIY</sequence>
<dbReference type="InterPro" id="IPR050407">
    <property type="entry name" value="Geranylgeranyl_reductase"/>
</dbReference>
<evidence type="ECO:0008006" key="2">
    <source>
        <dbReference type="Google" id="ProtNLM"/>
    </source>
</evidence>
<accession>X0YSR7</accession>
<comment type="caution">
    <text evidence="1">The sequence shown here is derived from an EMBL/GenBank/DDBJ whole genome shotgun (WGS) entry which is preliminary data.</text>
</comment>
<gene>
    <name evidence="1" type="ORF">S01H4_07110</name>
</gene>
<dbReference type="Gene3D" id="3.50.50.60">
    <property type="entry name" value="FAD/NAD(P)-binding domain"/>
    <property type="match status" value="1"/>
</dbReference>
<proteinExistence type="predicted"/>
<organism evidence="1">
    <name type="scientific">marine sediment metagenome</name>
    <dbReference type="NCBI Taxonomy" id="412755"/>
    <lineage>
        <taxon>unclassified sequences</taxon>
        <taxon>metagenomes</taxon>
        <taxon>ecological metagenomes</taxon>
    </lineage>
</organism>
<dbReference type="InterPro" id="IPR036188">
    <property type="entry name" value="FAD/NAD-bd_sf"/>
</dbReference>
<dbReference type="EMBL" id="BART01002285">
    <property type="protein sequence ID" value="GAG59255.1"/>
    <property type="molecule type" value="Genomic_DNA"/>
</dbReference>
<dbReference type="AlphaFoldDB" id="X0YSR7"/>
<reference evidence="1" key="1">
    <citation type="journal article" date="2014" name="Front. Microbiol.">
        <title>High frequency of phylogenetically diverse reductive dehalogenase-homologous genes in deep subseafloor sedimentary metagenomes.</title>
        <authorList>
            <person name="Kawai M."/>
            <person name="Futagami T."/>
            <person name="Toyoda A."/>
            <person name="Takaki Y."/>
            <person name="Nishi S."/>
            <person name="Hori S."/>
            <person name="Arai W."/>
            <person name="Tsubouchi T."/>
            <person name="Morono Y."/>
            <person name="Uchiyama I."/>
            <person name="Ito T."/>
            <person name="Fujiyama A."/>
            <person name="Inagaki F."/>
            <person name="Takami H."/>
        </authorList>
    </citation>
    <scope>NUCLEOTIDE SEQUENCE</scope>
    <source>
        <strain evidence="1">Expedition CK06-06</strain>
    </source>
</reference>